<evidence type="ECO:0000256" key="4">
    <source>
        <dbReference type="ARBA" id="ARBA00004744"/>
    </source>
</evidence>
<comment type="pathway">
    <text evidence="4 12">Porphyrin-containing compound metabolism; protoheme biosynthesis.</text>
</comment>
<evidence type="ECO:0000256" key="1">
    <source>
        <dbReference type="ARBA" id="ARBA00001755"/>
    </source>
</evidence>
<evidence type="ECO:0000256" key="3">
    <source>
        <dbReference type="ARBA" id="ARBA00002185"/>
    </source>
</evidence>
<reference evidence="14 15" key="1">
    <citation type="journal article" date="2008" name="J. Bacteriol.">
        <title>Complete genome sequence of the soil actinomycete Kocuria rhizophila.</title>
        <authorList>
            <person name="Takarada H."/>
            <person name="Sekine M."/>
            <person name="Kosugi H."/>
            <person name="Matsuo Y."/>
            <person name="Fujisawa T."/>
            <person name="Omata S."/>
            <person name="Kishi E."/>
            <person name="Shimizu A."/>
            <person name="Tsukatani N."/>
            <person name="Tanikawa S."/>
            <person name="Fujita N."/>
            <person name="Harayama S."/>
        </authorList>
    </citation>
    <scope>NUCLEOTIDE SEQUENCE [LARGE SCALE GENOMIC DNA]</scope>
    <source>
        <strain evidence="15">ATCC 9341 / DSM 348 / NBRC 103217 / DC2201</strain>
    </source>
</reference>
<dbReference type="RefSeq" id="WP_012397918.1">
    <property type="nucleotide sequence ID" value="NC_010617.1"/>
</dbReference>
<evidence type="ECO:0000256" key="10">
    <source>
        <dbReference type="ARBA" id="ARBA00023002"/>
    </source>
</evidence>
<evidence type="ECO:0000256" key="6">
    <source>
        <dbReference type="ARBA" id="ARBA00012402"/>
    </source>
</evidence>
<dbReference type="eggNOG" id="COG1232">
    <property type="taxonomic scope" value="Bacteria"/>
</dbReference>
<keyword evidence="15" id="KW-1185">Reference proteome</keyword>
<name>B2GL21_KOCRD</name>
<comment type="catalytic activity">
    <reaction evidence="1">
        <text>coproporphyrinogen III + 3 O2 = coproporphyrin III + 3 H2O2</text>
        <dbReference type="Rhea" id="RHEA:43436"/>
        <dbReference type="ChEBI" id="CHEBI:15379"/>
        <dbReference type="ChEBI" id="CHEBI:16240"/>
        <dbReference type="ChEBI" id="CHEBI:57309"/>
        <dbReference type="ChEBI" id="CHEBI:131725"/>
        <dbReference type="EC" id="1.3.3.15"/>
    </reaction>
    <physiologicalReaction direction="left-to-right" evidence="1">
        <dbReference type="Rhea" id="RHEA:43437"/>
    </physiologicalReaction>
</comment>
<dbReference type="PANTHER" id="PTHR42923">
    <property type="entry name" value="PROTOPORPHYRINOGEN OXIDASE"/>
    <property type="match status" value="1"/>
</dbReference>
<evidence type="ECO:0000256" key="11">
    <source>
        <dbReference type="ARBA" id="ARBA00023133"/>
    </source>
</evidence>
<dbReference type="SUPFAM" id="SSF54373">
    <property type="entry name" value="FAD-linked reductases, C-terminal domain"/>
    <property type="match status" value="1"/>
</dbReference>
<evidence type="ECO:0000256" key="9">
    <source>
        <dbReference type="ARBA" id="ARBA00022827"/>
    </source>
</evidence>
<dbReference type="InterPro" id="IPR004572">
    <property type="entry name" value="Protoporphyrinogen_oxidase"/>
</dbReference>
<dbReference type="InterPro" id="IPR050464">
    <property type="entry name" value="Zeta_carotene_desat/Oxidored"/>
</dbReference>
<dbReference type="Gene3D" id="1.10.3110.10">
    <property type="entry name" value="protoporphyrinogen ix oxidase, domain 3"/>
    <property type="match status" value="1"/>
</dbReference>
<comment type="subcellular location">
    <subcellularLocation>
        <location evidence="12">Cytoplasm</location>
    </subcellularLocation>
</comment>
<evidence type="ECO:0000259" key="13">
    <source>
        <dbReference type="Pfam" id="PF01593"/>
    </source>
</evidence>
<dbReference type="STRING" id="378753.KRH_08500"/>
<keyword evidence="8 12" id="KW-0285">Flavoprotein</keyword>
<accession>B2GL21</accession>
<dbReference type="InterPro" id="IPR002937">
    <property type="entry name" value="Amino_oxidase"/>
</dbReference>
<comment type="cofactor">
    <cofactor evidence="2 12">
        <name>FAD</name>
        <dbReference type="ChEBI" id="CHEBI:57692"/>
    </cofactor>
</comment>
<keyword evidence="12" id="KW-0963">Cytoplasm</keyword>
<dbReference type="OrthoDB" id="3450553at2"/>
<dbReference type="Proteomes" id="UP000008838">
    <property type="component" value="Chromosome"/>
</dbReference>
<dbReference type="InterPro" id="IPR036188">
    <property type="entry name" value="FAD/NAD-bd_sf"/>
</dbReference>
<dbReference type="GO" id="GO:0004729">
    <property type="term" value="F:oxygen-dependent protoporphyrinogen oxidase activity"/>
    <property type="evidence" value="ECO:0007669"/>
    <property type="project" value="UniProtKB-UniRule"/>
</dbReference>
<dbReference type="AlphaFoldDB" id="B2GL21"/>
<organism evidence="14 15">
    <name type="scientific">Kocuria rhizophila (strain ATCC 9341 / DSM 348 / NBRC 103217 / DC2201)</name>
    <dbReference type="NCBI Taxonomy" id="378753"/>
    <lineage>
        <taxon>Bacteria</taxon>
        <taxon>Bacillati</taxon>
        <taxon>Actinomycetota</taxon>
        <taxon>Actinomycetes</taxon>
        <taxon>Micrococcales</taxon>
        <taxon>Micrococcaceae</taxon>
        <taxon>Kocuria</taxon>
    </lineage>
</organism>
<dbReference type="KEGG" id="krh:KRH_08500"/>
<keyword evidence="9 12" id="KW-0274">FAD</keyword>
<dbReference type="UniPathway" id="UPA00252"/>
<evidence type="ECO:0000256" key="12">
    <source>
        <dbReference type="RuleBase" id="RU364052"/>
    </source>
</evidence>
<dbReference type="Gene3D" id="3.50.50.60">
    <property type="entry name" value="FAD/NAD(P)-binding domain"/>
    <property type="match status" value="1"/>
</dbReference>
<dbReference type="Gene3D" id="3.90.660.20">
    <property type="entry name" value="Protoporphyrinogen oxidase, mitochondrial, domain 2"/>
    <property type="match status" value="1"/>
</dbReference>
<dbReference type="PANTHER" id="PTHR42923:SF3">
    <property type="entry name" value="PROTOPORPHYRINOGEN OXIDASE"/>
    <property type="match status" value="1"/>
</dbReference>
<evidence type="ECO:0000256" key="2">
    <source>
        <dbReference type="ARBA" id="ARBA00001974"/>
    </source>
</evidence>
<sequence length="495" mass="51694">MTTSSGDPRRPSARRPRTALVVGGGVAGLTAARDLASAGLRVTLVEASDHFGGAVGAHEVAGLVLDSGAESFATRSTAVPELMAELGLSGRMVTPHPAGSWIFLPEGAVPAPRSGVLGIPADPTAPELRVPLGRTGVSRARLDRALPGRVGAGERTVGGLVRARMGQRVVDRLVAPFVSGVYSTHPDQLDVDAVAPGLRARMRELGSLGAAAGALREASPAGANVAGIDGGMNLLSERLVRDAERLGVKLVTRYDVIALDRDPRRPGWMVIQRQPTNGDKTAVARGELLVMAADGPTSVRLMGSHMTDAQNYTPRSGPRIALATLVLDCPALDDAPRGTGVLVSDDVRDVRAKALTHSSAKWDWVAREAGEHRHVVRLSYGRMTPKGAGPSPEVTLEDRHLISLALGDASALLGVPIAPEQLVGADVVRWHAALPRTDAGHTARVTGFRRALTEIPDAVAVGAWLSGTGLAAVVTDTRQQVRSLLARHGYDVTGT</sequence>
<protein>
    <recommendedName>
        <fullName evidence="7 12">Coproporphyrinogen III oxidase</fullName>
        <ecNumber evidence="6 12">1.3.3.15</ecNumber>
    </recommendedName>
</protein>
<dbReference type="NCBIfam" id="TIGR00562">
    <property type="entry name" value="proto_IX_ox"/>
    <property type="match status" value="1"/>
</dbReference>
<dbReference type="SUPFAM" id="SSF51905">
    <property type="entry name" value="FAD/NAD(P)-binding domain"/>
    <property type="match status" value="1"/>
</dbReference>
<gene>
    <name evidence="14" type="primary">hemG</name>
    <name evidence="14" type="synonym">hemY</name>
    <name evidence="14" type="ordered locus">KRH_08500</name>
</gene>
<comment type="function">
    <text evidence="3 12">Involved in coproporphyrin-dependent heme b biosynthesis. Catalyzes the oxidation of coproporphyrinogen III to coproporphyrin III.</text>
</comment>
<dbReference type="GO" id="GO:0005737">
    <property type="term" value="C:cytoplasm"/>
    <property type="evidence" value="ECO:0007669"/>
    <property type="project" value="UniProtKB-SubCell"/>
</dbReference>
<keyword evidence="11 12" id="KW-0350">Heme biosynthesis</keyword>
<feature type="domain" description="Amine oxidase" evidence="13">
    <location>
        <begin position="26"/>
        <end position="299"/>
    </location>
</feature>
<evidence type="ECO:0000313" key="15">
    <source>
        <dbReference type="Proteomes" id="UP000008838"/>
    </source>
</evidence>
<proteinExistence type="inferred from homology"/>
<comment type="similarity">
    <text evidence="5 12">Belongs to the protoporphyrinogen/coproporphyrinogen oxidase family. Coproporphyrinogen III oxidase subfamily.</text>
</comment>
<evidence type="ECO:0000256" key="8">
    <source>
        <dbReference type="ARBA" id="ARBA00022630"/>
    </source>
</evidence>
<dbReference type="EC" id="1.3.3.15" evidence="6 12"/>
<dbReference type="EMBL" id="AP009152">
    <property type="protein sequence ID" value="BAG29197.1"/>
    <property type="molecule type" value="Genomic_DNA"/>
</dbReference>
<evidence type="ECO:0000313" key="14">
    <source>
        <dbReference type="EMBL" id="BAG29197.1"/>
    </source>
</evidence>
<keyword evidence="10 12" id="KW-0560">Oxidoreductase</keyword>
<evidence type="ECO:0000256" key="7">
    <source>
        <dbReference type="ARBA" id="ARBA00019046"/>
    </source>
</evidence>
<dbReference type="HOGENOM" id="CLU_009629_3_1_11"/>
<dbReference type="Pfam" id="PF01593">
    <property type="entry name" value="Amino_oxidase"/>
    <property type="match status" value="1"/>
</dbReference>
<evidence type="ECO:0000256" key="5">
    <source>
        <dbReference type="ARBA" id="ARBA00008310"/>
    </source>
</evidence>
<dbReference type="GO" id="GO:0006783">
    <property type="term" value="P:heme biosynthetic process"/>
    <property type="evidence" value="ECO:0007669"/>
    <property type="project" value="UniProtKB-UniRule"/>
</dbReference>